<dbReference type="InterPro" id="IPR030895">
    <property type="entry name" value="T5SS_PEPC_rpt"/>
</dbReference>
<reference evidence="4 5" key="1">
    <citation type="submission" date="2012-02" db="EMBL/GenBank/DDBJ databases">
        <title>Improved High-Quality Draft sequence of Microvirga sp. WSM3557.</title>
        <authorList>
            <consortium name="US DOE Joint Genome Institute"/>
            <person name="Lucas S."/>
            <person name="Han J."/>
            <person name="Lapidus A."/>
            <person name="Cheng J.-F."/>
            <person name="Goodwin L."/>
            <person name="Pitluck S."/>
            <person name="Peters L."/>
            <person name="Zhang X."/>
            <person name="Detter J.C."/>
            <person name="Han C."/>
            <person name="Tapia R."/>
            <person name="Land M."/>
            <person name="Hauser L."/>
            <person name="Kyrpides N."/>
            <person name="Ivanova N."/>
            <person name="Pagani I."/>
            <person name="Brau L."/>
            <person name="Yates R."/>
            <person name="O'Hara G."/>
            <person name="Rui T."/>
            <person name="Howieson J."/>
            <person name="Reeve W."/>
            <person name="Woyke T."/>
        </authorList>
    </citation>
    <scope>NUCLEOTIDE SEQUENCE [LARGE SCALE GENOMIC DNA]</scope>
    <source>
        <strain evidence="4 5">WSM3557</strain>
    </source>
</reference>
<dbReference type="SMART" id="SM00869">
    <property type="entry name" value="Autotransporter"/>
    <property type="match status" value="1"/>
</dbReference>
<dbReference type="PATRIC" id="fig|864069.3.peg.3003"/>
<dbReference type="EMBL" id="JH660645">
    <property type="protein sequence ID" value="EIM26228.1"/>
    <property type="molecule type" value="Genomic_DNA"/>
</dbReference>
<dbReference type="STRING" id="864069.MicloDRAFT_00027770"/>
<dbReference type="SUPFAM" id="SSF51126">
    <property type="entry name" value="Pectin lyase-like"/>
    <property type="match status" value="4"/>
</dbReference>
<feature type="compositionally biased region" description="Pro residues" evidence="2">
    <location>
        <begin position="1244"/>
        <end position="1256"/>
    </location>
</feature>
<dbReference type="SUPFAM" id="SSF103515">
    <property type="entry name" value="Autotransporter"/>
    <property type="match status" value="1"/>
</dbReference>
<dbReference type="PANTHER" id="PTHR35037:SF3">
    <property type="entry name" value="C-TERMINAL REGION OF AIDA-LIKE PROTEIN"/>
    <property type="match status" value="1"/>
</dbReference>
<dbReference type="PROSITE" id="PS51208">
    <property type="entry name" value="AUTOTRANSPORTER"/>
    <property type="match status" value="1"/>
</dbReference>
<dbReference type="eggNOG" id="COG3210">
    <property type="taxonomic scope" value="Bacteria"/>
</dbReference>
<dbReference type="GO" id="GO:0019867">
    <property type="term" value="C:outer membrane"/>
    <property type="evidence" value="ECO:0007669"/>
    <property type="project" value="InterPro"/>
</dbReference>
<keyword evidence="5" id="KW-1185">Reference proteome</keyword>
<dbReference type="Gene3D" id="2.40.128.130">
    <property type="entry name" value="Autotransporter beta-domain"/>
    <property type="match status" value="1"/>
</dbReference>
<dbReference type="InterPro" id="IPR005546">
    <property type="entry name" value="Autotransporte_beta"/>
</dbReference>
<dbReference type="HOGENOM" id="CLU_001106_0_0_5"/>
<dbReference type="InterPro" id="IPR006315">
    <property type="entry name" value="OM_autotransptr_brl_dom"/>
</dbReference>
<dbReference type="InterPro" id="IPR011050">
    <property type="entry name" value="Pectin_lyase_fold/virulence"/>
</dbReference>
<protein>
    <submittedName>
        <fullName evidence="4">Outer membrane autotransporter barrel domain-containing protein</fullName>
    </submittedName>
</protein>
<dbReference type="InterPro" id="IPR013425">
    <property type="entry name" value="Autotrns_rpt"/>
</dbReference>
<proteinExistence type="predicted"/>
<dbReference type="Gene3D" id="2.160.20.20">
    <property type="match status" value="3"/>
</dbReference>
<evidence type="ECO:0000259" key="3">
    <source>
        <dbReference type="PROSITE" id="PS51208"/>
    </source>
</evidence>
<feature type="region of interest" description="Disordered" evidence="2">
    <location>
        <begin position="1238"/>
        <end position="1257"/>
    </location>
</feature>
<evidence type="ECO:0000313" key="4">
    <source>
        <dbReference type="EMBL" id="EIM26228.1"/>
    </source>
</evidence>
<dbReference type="Proteomes" id="UP000003947">
    <property type="component" value="Unassembled WGS sequence"/>
</dbReference>
<dbReference type="NCBIfam" id="TIGR04393">
    <property type="entry name" value="rpt_T5SS_PEPC"/>
    <property type="match status" value="8"/>
</dbReference>
<dbReference type="InterPro" id="IPR051551">
    <property type="entry name" value="Autotransporter_adhesion"/>
</dbReference>
<evidence type="ECO:0000256" key="1">
    <source>
        <dbReference type="ARBA" id="ARBA00022729"/>
    </source>
</evidence>
<evidence type="ECO:0000256" key="2">
    <source>
        <dbReference type="SAM" id="MobiDB-lite"/>
    </source>
</evidence>
<sequence precursor="true">MRPTSRISGQAETQLLHGRNARHSYAHPSVLLASVSAFTLLLSVSAVEAQTVIDNGSVVTVPGTTPSPWTLTDALYVGDTGIGTLQVETGGQVTAPTVRIGNDVGSDGAVTVSGPGASLSVDTTVRVGHAGIGSLTITNGGTITSEGVFLGSVTGSNGTVVLRDEGSRWDSSGFYVGSEGSGSLRIEAGADLFTSSQVMVGRNGSGTAVVSGPGSTWSMSGLKVGGIAAGTLTVSDGGSITSTGQAIIGGGSQQSSVTVTGAGSQWDANIIFLGSDNRGMLTVSEGASATAADTFVGTITPGSMILTGHGSSLTSTILSVGYGATGTLRVEDGGTLTTNSTIIGGWAGISGFATVTGLGSAWHLQGQLLLGEPGRGALAIENGGTLASLSAIIGNATGATGTVTVTGGDSTWINSGTLSIGESGTGTLTVNDGAAVTANTTRLGQNGTGQGALTLAGTAAARGQLITDQVARGSGMGTLTFNGGLLMATADRADFLAGFDADDVTIAAGGAFLDSNGHIIGTAVAFNGTGDLIKTGAGTLTLSGANTYSGMTRVDGGTLVAQGGSATPDDSAVIVGAGTYRVEDDETIGSLSGTGAVFVANGKMLTTGANNQNATFAGSLTGDGSLEVVGAGTFTMTGTSSLGGNLTICCSRVDMQGNAMIGGDATVLGGMLVVGGSLASTGLQVQSGATLTGSGSLIGGVIVADGGTLAGTSGQTLSMGSLALAAGANLKVELNADSANPLFDVAGDLSLNGRLTIAESSDLSAATSYDLFHHSGALTNSPLVLTTTPIGYKLSNFGLESSSGKVTLNLIDAAGQQYWTQGSGLWTSTGWSNPDGSLLTLWGGDTAVFQGSGGTLTIDGTQSFSALRFEADDYNIMPGTGGALTIAGPRGDVRVDGGYTATIATPIEGAGQFAKGGAGTLILSGINTYQGGTWLAAGTLGISSDANLGDAAGGLAIEGGATLRTLADLTAARAVSLGAGGGVLDTDGHVVTLSGPIEGVGSLTKRGNGTLTLKGLNTYAGGTAVNAGTLLGTAKSFGSGPITNDATLVVDQAADATLANAINGTGHLIKTGVGQLELTGASTLSGPTSVEAGRLAVNGFLASSPVTVQTNAVLSGTGMVGEILAQGGSIIAPGNSIGTLSVNGDVGFAAGSTYAVEINAAGLSDRINAQGKAVLSGGTVQVLPDQGTGYVANSPYTILTARGGVNGTFTRTTGGEFAFVTPTLGYTADAVTLTLVRKTDPTDPTEPPDPNSPKPPQSVAFHSVAVTENQYRTADGVEALREGNRLFDAVIGASVAGARQAFDALSGEAHASAAAVAYGDAAQVQNSILTHLRQPLTSRLPTFVQGSYTAAYAADAPGTTPQPVAVVPAFDPRRFALWGEGFGSWGKIGGNGNAAGLETSTGGFILGADAQVAEAFRLGLAGGFTRTTFDIDGRLSSGSNESVFAALYGSSSWGALSLRLGAAYAWHDIDVNRTVRFPGFAGAIDTSYDGWTAQAFGEVGYRMGLGPVQLEPFVGASVLRLHTDAFQEEGGPAALTGSARDQDLATTTLGLRAEARLSDTVPLIVRGLIGWRHAYGDVEPEALLAFSGGATAFTVAGTPIDRNALVAEAGLDWQASDTISLGIAYSGQVGKRIQEHALKGNFTWRF</sequence>
<dbReference type="eggNOG" id="COG4625">
    <property type="taxonomic scope" value="Bacteria"/>
</dbReference>
<dbReference type="NCBIfam" id="TIGR02601">
    <property type="entry name" value="autotrns_rpt"/>
    <property type="match status" value="4"/>
</dbReference>
<organism evidence="4 5">
    <name type="scientific">Microvirga lotononidis</name>
    <dbReference type="NCBI Taxonomy" id="864069"/>
    <lineage>
        <taxon>Bacteria</taxon>
        <taxon>Pseudomonadati</taxon>
        <taxon>Pseudomonadota</taxon>
        <taxon>Alphaproteobacteria</taxon>
        <taxon>Hyphomicrobiales</taxon>
        <taxon>Methylobacteriaceae</taxon>
        <taxon>Microvirga</taxon>
    </lineage>
</organism>
<accession>I4YQI6</accession>
<feature type="domain" description="Autotransporter" evidence="3">
    <location>
        <begin position="1370"/>
        <end position="1646"/>
    </location>
</feature>
<dbReference type="Pfam" id="PF12951">
    <property type="entry name" value="PATR"/>
    <property type="match status" value="4"/>
</dbReference>
<keyword evidence="1" id="KW-0732">Signal</keyword>
<evidence type="ECO:0000313" key="5">
    <source>
        <dbReference type="Proteomes" id="UP000003947"/>
    </source>
</evidence>
<name>I4YQI6_9HYPH</name>
<dbReference type="Pfam" id="PF03797">
    <property type="entry name" value="Autotransporter"/>
    <property type="match status" value="1"/>
</dbReference>
<dbReference type="InterPro" id="IPR036709">
    <property type="entry name" value="Autotransporte_beta_dom_sf"/>
</dbReference>
<dbReference type="InterPro" id="IPR012332">
    <property type="entry name" value="Autotransporter_pectin_lyase_C"/>
</dbReference>
<dbReference type="PANTHER" id="PTHR35037">
    <property type="entry name" value="C-TERMINAL REGION OF AIDA-LIKE PROTEIN"/>
    <property type="match status" value="1"/>
</dbReference>
<dbReference type="NCBIfam" id="TIGR01414">
    <property type="entry name" value="autotrans_barl"/>
    <property type="match status" value="1"/>
</dbReference>
<gene>
    <name evidence="4" type="ORF">MicloDRAFT_00027770</name>
</gene>